<dbReference type="PIRSF" id="PIRSF000105">
    <property type="entry name" value="HCDH"/>
    <property type="match status" value="1"/>
</dbReference>
<evidence type="ECO:0000259" key="3">
    <source>
        <dbReference type="Pfam" id="PF00725"/>
    </source>
</evidence>
<dbReference type="GO" id="GO:0016616">
    <property type="term" value="F:oxidoreductase activity, acting on the CH-OH group of donors, NAD or NADP as acceptor"/>
    <property type="evidence" value="ECO:0007669"/>
    <property type="project" value="InterPro"/>
</dbReference>
<organism evidence="5">
    <name type="scientific">Comamonas testosteroni</name>
    <name type="common">Pseudomonas testosteroni</name>
    <dbReference type="NCBI Taxonomy" id="285"/>
    <lineage>
        <taxon>Bacteria</taxon>
        <taxon>Pseudomonadati</taxon>
        <taxon>Pseudomonadota</taxon>
        <taxon>Betaproteobacteria</taxon>
        <taxon>Burkholderiales</taxon>
        <taxon>Comamonadaceae</taxon>
        <taxon>Comamonas</taxon>
    </lineage>
</organism>
<dbReference type="GO" id="GO:0070403">
    <property type="term" value="F:NAD+ binding"/>
    <property type="evidence" value="ECO:0007669"/>
    <property type="project" value="InterPro"/>
</dbReference>
<dbReference type="EMBL" id="AWOR01000056">
    <property type="protein sequence ID" value="KGH27947.1"/>
    <property type="molecule type" value="Genomic_DNA"/>
</dbReference>
<feature type="domain" description="3-hydroxyacyl-CoA dehydrogenase C-terminal" evidence="3">
    <location>
        <begin position="189"/>
        <end position="288"/>
    </location>
</feature>
<dbReference type="Proteomes" id="UP000029553">
    <property type="component" value="Unassembled WGS sequence"/>
</dbReference>
<keyword evidence="1" id="KW-0560">Oxidoreductase</keyword>
<dbReference type="Pfam" id="PF00725">
    <property type="entry name" value="3HCDH"/>
    <property type="match status" value="1"/>
</dbReference>
<dbReference type="AlphaFoldDB" id="A0A096HGD8"/>
<feature type="site" description="Important for catalytic activity" evidence="2">
    <location>
        <position position="142"/>
    </location>
</feature>
<proteinExistence type="predicted"/>
<dbReference type="InterPro" id="IPR006108">
    <property type="entry name" value="3HC_DH_C"/>
</dbReference>
<sequence>MTHVNHLTVLGSGVLGGQIAWHSAFKGKTVAIYDISEDALERCRAAQAQYAAIYLAELGASEADIEATRQRLSFGTDMARAVAKADLVIEAVPEIPDVKTSVYLQMAPLLQSHTVVATNSSTFLPSDFAAATGRPEKFCALHYANYIWSANVVEIMPHAATARATLETVTRFGIETGMVPIPIAVEHNGYVINTWFPALLKAAQTLVTNGIATPEDVDRTFLIANRGARMGPFGMMDIVGMKTCYDVSSYWGRLQGDAQQLANAEYVKTELMDKGRTGVLAGKGYYDYPNPAYAAADFLAVPELSQLAGIVDRCTSKA</sequence>
<comment type="caution">
    <text evidence="5">The sequence shown here is derived from an EMBL/GenBank/DDBJ whole genome shotgun (WGS) entry which is preliminary data.</text>
</comment>
<dbReference type="SUPFAM" id="SSF48179">
    <property type="entry name" value="6-phosphogluconate dehydrogenase C-terminal domain-like"/>
    <property type="match status" value="1"/>
</dbReference>
<protein>
    <submittedName>
        <fullName evidence="5">3-hydroxybutyryl-CoA dehydrogenase</fullName>
    </submittedName>
</protein>
<dbReference type="RefSeq" id="WP_034371560.1">
    <property type="nucleotide sequence ID" value="NZ_AWOR01000056.1"/>
</dbReference>
<gene>
    <name evidence="5" type="ORF">P353_16940</name>
</gene>
<evidence type="ECO:0000259" key="4">
    <source>
        <dbReference type="Pfam" id="PF02737"/>
    </source>
</evidence>
<dbReference type="Gene3D" id="3.40.50.720">
    <property type="entry name" value="NAD(P)-binding Rossmann-like Domain"/>
    <property type="match status" value="1"/>
</dbReference>
<dbReference type="InterPro" id="IPR006176">
    <property type="entry name" value="3-OHacyl-CoA_DH_NAD-bd"/>
</dbReference>
<dbReference type="Gene3D" id="1.10.1040.10">
    <property type="entry name" value="N-(1-d-carboxylethyl)-l-norvaline Dehydrogenase, domain 2"/>
    <property type="match status" value="1"/>
</dbReference>
<evidence type="ECO:0000256" key="1">
    <source>
        <dbReference type="ARBA" id="ARBA00023002"/>
    </source>
</evidence>
<feature type="domain" description="3-hydroxyacyl-CoA dehydrogenase NAD binding" evidence="4">
    <location>
        <begin position="7"/>
        <end position="183"/>
    </location>
</feature>
<dbReference type="GO" id="GO:0006631">
    <property type="term" value="P:fatty acid metabolic process"/>
    <property type="evidence" value="ECO:0007669"/>
    <property type="project" value="InterPro"/>
</dbReference>
<dbReference type="NCBIfam" id="NF006143">
    <property type="entry name" value="PRK08293.1"/>
    <property type="match status" value="1"/>
</dbReference>
<dbReference type="PANTHER" id="PTHR48075">
    <property type="entry name" value="3-HYDROXYACYL-COA DEHYDROGENASE FAMILY PROTEIN"/>
    <property type="match status" value="1"/>
</dbReference>
<dbReference type="InterPro" id="IPR022694">
    <property type="entry name" value="3-OHacyl-CoA_DH"/>
</dbReference>
<dbReference type="Pfam" id="PF02737">
    <property type="entry name" value="3HCDH_N"/>
    <property type="match status" value="1"/>
</dbReference>
<accession>A0A096HGD8</accession>
<dbReference type="InterPro" id="IPR013328">
    <property type="entry name" value="6PGD_dom2"/>
</dbReference>
<reference evidence="5" key="1">
    <citation type="submission" date="2013-09" db="EMBL/GenBank/DDBJ databases">
        <title>High correlation between genotypes and phenotypes of environmental bacteria Comamonas testosteroni strains.</title>
        <authorList>
            <person name="Liu L."/>
            <person name="Zhu W."/>
            <person name="Xia X."/>
            <person name="Xu B."/>
            <person name="Luo M."/>
            <person name="Wang G."/>
        </authorList>
    </citation>
    <scope>NUCLEOTIDE SEQUENCE [LARGE SCALE GENOMIC DNA]</scope>
    <source>
        <strain evidence="5">JL40</strain>
    </source>
</reference>
<evidence type="ECO:0000313" key="5">
    <source>
        <dbReference type="EMBL" id="KGH27947.1"/>
    </source>
</evidence>
<dbReference type="InterPro" id="IPR008927">
    <property type="entry name" value="6-PGluconate_DH-like_C_sf"/>
</dbReference>
<dbReference type="SUPFAM" id="SSF51735">
    <property type="entry name" value="NAD(P)-binding Rossmann-fold domains"/>
    <property type="match status" value="1"/>
</dbReference>
<evidence type="ECO:0000256" key="2">
    <source>
        <dbReference type="PIRSR" id="PIRSR000105-1"/>
    </source>
</evidence>
<dbReference type="PANTHER" id="PTHR48075:SF5">
    <property type="entry name" value="3-HYDROXYBUTYRYL-COA DEHYDROGENASE"/>
    <property type="match status" value="1"/>
</dbReference>
<dbReference type="InterPro" id="IPR036291">
    <property type="entry name" value="NAD(P)-bd_dom_sf"/>
</dbReference>
<name>A0A096HGD8_COMTE</name>